<keyword evidence="2 3" id="KW-0040">ANK repeat</keyword>
<dbReference type="Proteomes" id="UP000507470">
    <property type="component" value="Unassembled WGS sequence"/>
</dbReference>
<feature type="repeat" description="ANK" evidence="3">
    <location>
        <begin position="350"/>
        <end position="382"/>
    </location>
</feature>
<protein>
    <submittedName>
        <fullName evidence="4">Uncharacterized protein</fullName>
    </submittedName>
</protein>
<dbReference type="Pfam" id="PF13637">
    <property type="entry name" value="Ank_4"/>
    <property type="match status" value="1"/>
</dbReference>
<organism evidence="4 5">
    <name type="scientific">Mytilus coruscus</name>
    <name type="common">Sea mussel</name>
    <dbReference type="NCBI Taxonomy" id="42192"/>
    <lineage>
        <taxon>Eukaryota</taxon>
        <taxon>Metazoa</taxon>
        <taxon>Spiralia</taxon>
        <taxon>Lophotrochozoa</taxon>
        <taxon>Mollusca</taxon>
        <taxon>Bivalvia</taxon>
        <taxon>Autobranchia</taxon>
        <taxon>Pteriomorphia</taxon>
        <taxon>Mytilida</taxon>
        <taxon>Mytiloidea</taxon>
        <taxon>Mytilidae</taxon>
        <taxon>Mytilinae</taxon>
        <taxon>Mytilus</taxon>
    </lineage>
</organism>
<dbReference type="InterPro" id="IPR002110">
    <property type="entry name" value="Ankyrin_rpt"/>
</dbReference>
<dbReference type="AlphaFoldDB" id="A0A6J8DZ75"/>
<feature type="repeat" description="ANK" evidence="3">
    <location>
        <begin position="63"/>
        <end position="95"/>
    </location>
</feature>
<accession>A0A6J8DZ75</accession>
<gene>
    <name evidence="4" type="ORF">MCOR_46346</name>
</gene>
<dbReference type="SUPFAM" id="SSF48403">
    <property type="entry name" value="Ankyrin repeat"/>
    <property type="match status" value="2"/>
</dbReference>
<feature type="repeat" description="ANK" evidence="3">
    <location>
        <begin position="96"/>
        <end position="128"/>
    </location>
</feature>
<dbReference type="InterPro" id="IPR036770">
    <property type="entry name" value="Ankyrin_rpt-contain_sf"/>
</dbReference>
<feature type="repeat" description="ANK" evidence="3">
    <location>
        <begin position="194"/>
        <end position="226"/>
    </location>
</feature>
<name>A0A6J8DZ75_MYTCO</name>
<dbReference type="OrthoDB" id="539213at2759"/>
<proteinExistence type="predicted"/>
<dbReference type="Pfam" id="PF12796">
    <property type="entry name" value="Ank_2"/>
    <property type="match status" value="3"/>
</dbReference>
<feature type="repeat" description="ANK" evidence="3">
    <location>
        <begin position="227"/>
        <end position="259"/>
    </location>
</feature>
<keyword evidence="5" id="KW-1185">Reference proteome</keyword>
<dbReference type="PANTHER" id="PTHR24198">
    <property type="entry name" value="ANKYRIN REPEAT AND PROTEIN KINASE DOMAIN-CONTAINING PROTEIN"/>
    <property type="match status" value="1"/>
</dbReference>
<dbReference type="Gene3D" id="1.25.40.20">
    <property type="entry name" value="Ankyrin repeat-containing domain"/>
    <property type="match status" value="4"/>
</dbReference>
<dbReference type="SMART" id="SM00248">
    <property type="entry name" value="ANK"/>
    <property type="match status" value="10"/>
</dbReference>
<evidence type="ECO:0000256" key="1">
    <source>
        <dbReference type="ARBA" id="ARBA00022737"/>
    </source>
</evidence>
<dbReference type="PANTHER" id="PTHR24198:SF165">
    <property type="entry name" value="ANKYRIN REPEAT-CONTAINING PROTEIN-RELATED"/>
    <property type="match status" value="1"/>
</dbReference>
<feature type="repeat" description="ANK" evidence="3">
    <location>
        <begin position="317"/>
        <end position="349"/>
    </location>
</feature>
<reference evidence="4 5" key="1">
    <citation type="submission" date="2020-06" db="EMBL/GenBank/DDBJ databases">
        <authorList>
            <person name="Li R."/>
            <person name="Bekaert M."/>
        </authorList>
    </citation>
    <scope>NUCLEOTIDE SEQUENCE [LARGE SCALE GENOMIC DNA]</scope>
    <source>
        <strain evidence="5">wild</strain>
    </source>
</reference>
<feature type="repeat" description="ANK" evidence="3">
    <location>
        <begin position="161"/>
        <end position="193"/>
    </location>
</feature>
<dbReference type="PROSITE" id="PS50088">
    <property type="entry name" value="ANK_REPEAT"/>
    <property type="match status" value="7"/>
</dbReference>
<dbReference type="PROSITE" id="PS50297">
    <property type="entry name" value="ANK_REP_REGION"/>
    <property type="match status" value="4"/>
</dbReference>
<sequence>MIKVPISLEESYFHRLYQDVSKGHVDDVFNNIHLTNVHFQTKFVRYFKNREEVRDKILCLSNNESSPLLLVACHGYFALVEMLIDIGLNVNICDGEGRTPLYFASYGGYRDITDLLLKNHANAKICDKKKRSPLCIASARGFTEVVVRFLKHGAMNISTANCVSPLYIATIFGNTDIVKLYLENEFDPNVQTTHKQTPIYAACYFNHVDIVRLLLNANCDTDVCSHSSKSPLFVACKYGNTSVVDLLLDNGSDPDICDIGADRTNEYVSNSNDVMKIILFDNYDTPLKDVPAFIDNPTEVDSKLSADIDRVFLEKYKYESPLFTASYMGYFDIVKLLLDHHCNPNLGNNFEESPVYIAVKHGHTEIVELLLKNKADPNLCNKDCVCPLLQTVSGCTQINPSLFENMLNPDSNKSDSLFIQHPQTRLKTVKLLLQNNADPNLCNKYCETPLFAASEKGIMDIVDALLTYNADQKYV</sequence>
<evidence type="ECO:0000256" key="2">
    <source>
        <dbReference type="ARBA" id="ARBA00023043"/>
    </source>
</evidence>
<evidence type="ECO:0000256" key="3">
    <source>
        <dbReference type="PROSITE-ProRule" id="PRU00023"/>
    </source>
</evidence>
<evidence type="ECO:0000313" key="5">
    <source>
        <dbReference type="Proteomes" id="UP000507470"/>
    </source>
</evidence>
<keyword evidence="1" id="KW-0677">Repeat</keyword>
<dbReference type="EMBL" id="CACVKT020008136">
    <property type="protein sequence ID" value="CAC5413460.1"/>
    <property type="molecule type" value="Genomic_DNA"/>
</dbReference>
<evidence type="ECO:0000313" key="4">
    <source>
        <dbReference type="EMBL" id="CAC5413460.1"/>
    </source>
</evidence>